<evidence type="ECO:0000256" key="2">
    <source>
        <dbReference type="PROSITE-ProRule" id="PRU00497"/>
    </source>
</evidence>
<dbReference type="PROSITE" id="PS51155">
    <property type="entry name" value="CHIT_BIND_RR_2"/>
    <property type="match status" value="1"/>
</dbReference>
<dbReference type="EMBL" id="OC001572">
    <property type="protein sequence ID" value="CAD7260228.1"/>
    <property type="molecule type" value="Genomic_DNA"/>
</dbReference>
<name>A0A7R9ATD3_TIMSH</name>
<feature type="region of interest" description="Disordered" evidence="3">
    <location>
        <begin position="241"/>
        <end position="260"/>
    </location>
</feature>
<gene>
    <name evidence="4" type="ORF">TSIB3V08_LOCUS4411</name>
</gene>
<reference evidence="4" key="1">
    <citation type="submission" date="2020-11" db="EMBL/GenBank/DDBJ databases">
        <authorList>
            <person name="Tran Van P."/>
        </authorList>
    </citation>
    <scope>NUCLEOTIDE SEQUENCE</scope>
</reference>
<protein>
    <recommendedName>
        <fullName evidence="5">Pro-resilin</fullName>
    </recommendedName>
</protein>
<evidence type="ECO:0008006" key="5">
    <source>
        <dbReference type="Google" id="ProtNLM"/>
    </source>
</evidence>
<dbReference type="PRINTS" id="PR00947">
    <property type="entry name" value="CUTICLE"/>
</dbReference>
<dbReference type="PROSITE" id="PS00233">
    <property type="entry name" value="CHIT_BIND_RR_1"/>
    <property type="match status" value="1"/>
</dbReference>
<organism evidence="4">
    <name type="scientific">Timema shepardi</name>
    <name type="common">Walking stick</name>
    <dbReference type="NCBI Taxonomy" id="629360"/>
    <lineage>
        <taxon>Eukaryota</taxon>
        <taxon>Metazoa</taxon>
        <taxon>Ecdysozoa</taxon>
        <taxon>Arthropoda</taxon>
        <taxon>Hexapoda</taxon>
        <taxon>Insecta</taxon>
        <taxon>Pterygota</taxon>
        <taxon>Neoptera</taxon>
        <taxon>Polyneoptera</taxon>
        <taxon>Phasmatodea</taxon>
        <taxon>Timematodea</taxon>
        <taxon>Timematoidea</taxon>
        <taxon>Timematidae</taxon>
        <taxon>Timema</taxon>
    </lineage>
</organism>
<dbReference type="AlphaFoldDB" id="A0A7R9ATD3"/>
<keyword evidence="1 2" id="KW-0193">Cuticle</keyword>
<evidence type="ECO:0000313" key="4">
    <source>
        <dbReference type="EMBL" id="CAD7260228.1"/>
    </source>
</evidence>
<accession>A0A7R9ATD3</accession>
<dbReference type="PANTHER" id="PTHR12236:SF98">
    <property type="entry name" value="CUTICULAR PROTEIN 56F"/>
    <property type="match status" value="1"/>
</dbReference>
<dbReference type="InterPro" id="IPR000618">
    <property type="entry name" value="Insect_cuticle"/>
</dbReference>
<proteinExistence type="predicted"/>
<sequence length="260" mass="28712">MKKVLVNNELQTLNPAPIQRGLVLYRLLKTLQLACLPVCPRVGGVNNERASNISGSCDLNLKALEELANALVVLSLTAEDGEIEVRISVVLVMTASALVSVWAQQPMERQYLPPVGSYQGRYQGSTLHPNLYNTLVSADRFRSSRFETDGAGGLGPRYFIPRESHGESYRRYGTQEDSLAEEANYEFSYQVLDGPSGNEFGHQESRTGEVTRGSYHVLLPDGRLQVVEYEADGQGYRPTVRYEGSNRGGFPGSRRGLVPN</sequence>
<dbReference type="Pfam" id="PF00379">
    <property type="entry name" value="Chitin_bind_4"/>
    <property type="match status" value="1"/>
</dbReference>
<dbReference type="InterPro" id="IPR051217">
    <property type="entry name" value="Insect_Cuticle_Struc_Prot"/>
</dbReference>
<dbReference type="PANTHER" id="PTHR12236">
    <property type="entry name" value="STRUCTURAL CONTITUENT OF CUTICLE"/>
    <property type="match status" value="1"/>
</dbReference>
<evidence type="ECO:0000256" key="3">
    <source>
        <dbReference type="SAM" id="MobiDB-lite"/>
    </source>
</evidence>
<dbReference type="GO" id="GO:0031012">
    <property type="term" value="C:extracellular matrix"/>
    <property type="evidence" value="ECO:0007669"/>
    <property type="project" value="TreeGrafter"/>
</dbReference>
<evidence type="ECO:0000256" key="1">
    <source>
        <dbReference type="ARBA" id="ARBA00022460"/>
    </source>
</evidence>
<dbReference type="GO" id="GO:0042302">
    <property type="term" value="F:structural constituent of cuticle"/>
    <property type="evidence" value="ECO:0007669"/>
    <property type="project" value="UniProtKB-UniRule"/>
</dbReference>
<dbReference type="GO" id="GO:0005615">
    <property type="term" value="C:extracellular space"/>
    <property type="evidence" value="ECO:0007669"/>
    <property type="project" value="TreeGrafter"/>
</dbReference>
<dbReference type="InterPro" id="IPR031311">
    <property type="entry name" value="CHIT_BIND_RR_consensus"/>
</dbReference>